<dbReference type="STRING" id="665467.SAMN02982931_01564"/>
<evidence type="ECO:0000313" key="3">
    <source>
        <dbReference type="Proteomes" id="UP000199071"/>
    </source>
</evidence>
<sequence>MRDLSADAFLRYLSLNTGTVRAQDDLLSIMEAAQRHGISVISPWRDQVAAVGLDRVVAAVRDGGFSLSGYCRGGLFPADAAHRAEVRDDNRRAVDEAAALGAPCLVMVVGGLPHLSRPGSAPSTDIALSRTQVADGIAELLDYARAADMPLALEPLHPMMAPERSCLCTLRQALDLCDAIDPERSGGLGIALDVYHVWWDFEVMPQIERMGADRMLAFHVCDWLVPTTSVLSGRGMMGDGIIEIRKLRGAVEALGFDGACEVEVLSDDWWARPLDEVLSVMVERYRTAC</sequence>
<dbReference type="Pfam" id="PF01261">
    <property type="entry name" value="AP_endonuc_2"/>
    <property type="match status" value="1"/>
</dbReference>
<feature type="domain" description="Xylose isomerase-like TIM barrel" evidence="1">
    <location>
        <begin position="32"/>
        <end position="275"/>
    </location>
</feature>
<evidence type="ECO:0000313" key="2">
    <source>
        <dbReference type="EMBL" id="SDB21137.1"/>
    </source>
</evidence>
<dbReference type="InterPro" id="IPR050312">
    <property type="entry name" value="IolE/XylAMocC-like"/>
</dbReference>
<name>A0A1G6BKM6_9HYPH</name>
<dbReference type="SUPFAM" id="SSF51658">
    <property type="entry name" value="Xylose isomerase-like"/>
    <property type="match status" value="1"/>
</dbReference>
<dbReference type="AlphaFoldDB" id="A0A1G6BKM6"/>
<dbReference type="OrthoDB" id="9787068at2"/>
<dbReference type="GO" id="GO:0016853">
    <property type="term" value="F:isomerase activity"/>
    <property type="evidence" value="ECO:0007669"/>
    <property type="project" value="UniProtKB-KW"/>
</dbReference>
<dbReference type="Gene3D" id="3.20.20.150">
    <property type="entry name" value="Divalent-metal-dependent TIM barrel enzymes"/>
    <property type="match status" value="1"/>
</dbReference>
<gene>
    <name evidence="2" type="ORF">SAMN02982931_01564</name>
</gene>
<dbReference type="EMBL" id="FMXQ01000003">
    <property type="protein sequence ID" value="SDB21137.1"/>
    <property type="molecule type" value="Genomic_DNA"/>
</dbReference>
<dbReference type="PANTHER" id="PTHR12110">
    <property type="entry name" value="HYDROXYPYRUVATE ISOMERASE"/>
    <property type="match status" value="1"/>
</dbReference>
<protein>
    <submittedName>
        <fullName evidence="2">Sugar phosphate isomerase/epimerase</fullName>
    </submittedName>
</protein>
<dbReference type="InterPro" id="IPR013022">
    <property type="entry name" value="Xyl_isomerase-like_TIM-brl"/>
</dbReference>
<dbReference type="PANTHER" id="PTHR12110:SF52">
    <property type="entry name" value="XYLOSE ISOMERASE"/>
    <property type="match status" value="1"/>
</dbReference>
<dbReference type="InterPro" id="IPR036237">
    <property type="entry name" value="Xyl_isomerase-like_sf"/>
</dbReference>
<keyword evidence="3" id="KW-1185">Reference proteome</keyword>
<reference evidence="2 3" key="1">
    <citation type="submission" date="2016-10" db="EMBL/GenBank/DDBJ databases">
        <authorList>
            <person name="de Groot N.N."/>
        </authorList>
    </citation>
    <scope>NUCLEOTIDE SEQUENCE [LARGE SCALE GENOMIC DNA]</scope>
    <source>
        <strain evidence="2 3">ATCC 35022</strain>
    </source>
</reference>
<keyword evidence="2" id="KW-0413">Isomerase</keyword>
<accession>A0A1G6BKM6</accession>
<dbReference type="RefSeq" id="WP_090875855.1">
    <property type="nucleotide sequence ID" value="NZ_FMXQ01000003.1"/>
</dbReference>
<evidence type="ECO:0000259" key="1">
    <source>
        <dbReference type="Pfam" id="PF01261"/>
    </source>
</evidence>
<dbReference type="Proteomes" id="UP000199071">
    <property type="component" value="Unassembled WGS sequence"/>
</dbReference>
<organism evidence="2 3">
    <name type="scientific">Bauldia litoralis</name>
    <dbReference type="NCBI Taxonomy" id="665467"/>
    <lineage>
        <taxon>Bacteria</taxon>
        <taxon>Pseudomonadati</taxon>
        <taxon>Pseudomonadota</taxon>
        <taxon>Alphaproteobacteria</taxon>
        <taxon>Hyphomicrobiales</taxon>
        <taxon>Kaistiaceae</taxon>
        <taxon>Bauldia</taxon>
    </lineage>
</organism>
<proteinExistence type="predicted"/>